<evidence type="ECO:0000313" key="5">
    <source>
        <dbReference type="Proteomes" id="UP000233565"/>
    </source>
</evidence>
<accession>A0A1I1AVC8</accession>
<keyword evidence="1" id="KW-0472">Membrane</keyword>
<dbReference type="STRING" id="748909.SAMN05192575_11140"/>
<keyword evidence="1" id="KW-0812">Transmembrane</keyword>
<dbReference type="OrthoDB" id="5179615at2"/>
<evidence type="ECO:0000256" key="1">
    <source>
        <dbReference type="SAM" id="Phobius"/>
    </source>
</evidence>
<dbReference type="RefSeq" id="WP_091200852.1">
    <property type="nucleotide sequence ID" value="NZ_FOKC01000011.1"/>
</dbReference>
<dbReference type="InterPro" id="IPR014509">
    <property type="entry name" value="YjdF-like"/>
</dbReference>
<sequence length="231" mass="24867">MDVHEGRTPDVRAVPAVVVVVDVTAKVVLVLLMLRVALDPAWGNLEGKAPLTRAWTYPLLALLVPAAHLLRPSRGRYPWGADLLITIPAFSDVLGNRLDLYDRVSWFDDLMHFANTGFLSAAVVILCGAAGSALRHRLALAVASGMTMALAWELWEYVAFVTRSTEVSTAYADTIGDLTLGWAGAVLAALLVGAPSHDVRVRHGDGPSHEEQDLDLALIDPIGHATRALRP</sequence>
<dbReference type="Proteomes" id="UP000233565">
    <property type="component" value="Unassembled WGS sequence"/>
</dbReference>
<evidence type="ECO:0000313" key="4">
    <source>
        <dbReference type="Proteomes" id="UP000199113"/>
    </source>
</evidence>
<evidence type="ECO:0000313" key="2">
    <source>
        <dbReference type="EMBL" id="PKH40918.1"/>
    </source>
</evidence>
<dbReference type="Pfam" id="PF09997">
    <property type="entry name" value="DUF2238"/>
    <property type="match status" value="1"/>
</dbReference>
<evidence type="ECO:0000313" key="3">
    <source>
        <dbReference type="EMBL" id="SFB42039.1"/>
    </source>
</evidence>
<dbReference type="AlphaFoldDB" id="A0A1I1AVC8"/>
<dbReference type="EMBL" id="FOKC01000011">
    <property type="protein sequence ID" value="SFB42039.1"/>
    <property type="molecule type" value="Genomic_DNA"/>
</dbReference>
<feature type="transmembrane region" description="Helical" evidence="1">
    <location>
        <begin position="110"/>
        <end position="131"/>
    </location>
</feature>
<reference evidence="2 5" key="3">
    <citation type="submission" date="2017-12" db="EMBL/GenBank/DDBJ databases">
        <title>Pharmacopeia of the Arctic Ocean.</title>
        <authorList>
            <person name="Collins E."/>
            <person name="Ducluzeau A.-L."/>
        </authorList>
    </citation>
    <scope>NUCLEOTIDE SEQUENCE [LARGE SCALE GENOMIC DNA]</scope>
    <source>
        <strain evidence="2 5">DSM 23325</strain>
    </source>
</reference>
<feature type="transmembrane region" description="Helical" evidence="1">
    <location>
        <begin position="175"/>
        <end position="194"/>
    </location>
</feature>
<gene>
    <name evidence="2" type="ORF">CXG46_10660</name>
    <name evidence="3" type="ORF">SAMN05192575_11140</name>
</gene>
<reference evidence="4" key="2">
    <citation type="submission" date="2016-10" db="EMBL/GenBank/DDBJ databases">
        <authorList>
            <person name="Varghese N."/>
            <person name="Submissions S."/>
        </authorList>
    </citation>
    <scope>NUCLEOTIDE SEQUENCE [LARGE SCALE GENOMIC DNA]</scope>
    <source>
        <strain evidence="4">CGMCC 1.10697</strain>
    </source>
</reference>
<reference evidence="3" key="1">
    <citation type="submission" date="2016-10" db="EMBL/GenBank/DDBJ databases">
        <authorList>
            <person name="de Groot N.N."/>
        </authorList>
    </citation>
    <scope>NUCLEOTIDE SEQUENCE [LARGE SCALE GENOMIC DNA]</scope>
    <source>
        <strain evidence="3">CGMCC 1.10697</strain>
    </source>
</reference>
<dbReference type="EMBL" id="PJBV01000016">
    <property type="protein sequence ID" value="PKH40918.1"/>
    <property type="molecule type" value="Genomic_DNA"/>
</dbReference>
<feature type="transmembrane region" description="Helical" evidence="1">
    <location>
        <begin position="12"/>
        <end position="34"/>
    </location>
</feature>
<feature type="transmembrane region" description="Helical" evidence="1">
    <location>
        <begin position="138"/>
        <end position="155"/>
    </location>
</feature>
<name>A0A1I1AVC8_9ACTN</name>
<proteinExistence type="predicted"/>
<protein>
    <submittedName>
        <fullName evidence="3">Uncharacterized protein</fullName>
    </submittedName>
</protein>
<organism evidence="3 4">
    <name type="scientific">Nocardioides alpinus</name>
    <dbReference type="NCBI Taxonomy" id="748909"/>
    <lineage>
        <taxon>Bacteria</taxon>
        <taxon>Bacillati</taxon>
        <taxon>Actinomycetota</taxon>
        <taxon>Actinomycetes</taxon>
        <taxon>Propionibacteriales</taxon>
        <taxon>Nocardioidaceae</taxon>
        <taxon>Nocardioides</taxon>
    </lineage>
</organism>
<dbReference type="Proteomes" id="UP000199113">
    <property type="component" value="Unassembled WGS sequence"/>
</dbReference>
<keyword evidence="5" id="KW-1185">Reference proteome</keyword>
<keyword evidence="1" id="KW-1133">Transmembrane helix</keyword>